<feature type="coiled-coil region" evidence="1">
    <location>
        <begin position="45"/>
        <end position="79"/>
    </location>
</feature>
<organism evidence="2 3">
    <name type="scientific">Candidatus Methanodesulfokora washburnensis</name>
    <dbReference type="NCBI Taxonomy" id="2478471"/>
    <lineage>
        <taxon>Archaea</taxon>
        <taxon>Thermoproteota</taxon>
        <taxon>Candidatus Korarchaeia</taxon>
        <taxon>Candidatus Korarchaeia incertae sedis</taxon>
        <taxon>Candidatus Methanodesulfokora</taxon>
    </lineage>
</organism>
<accession>A0A429GEM2</accession>
<protein>
    <submittedName>
        <fullName evidence="2">Uncharacterized protein</fullName>
    </submittedName>
</protein>
<evidence type="ECO:0000313" key="2">
    <source>
        <dbReference type="EMBL" id="RSN72259.1"/>
    </source>
</evidence>
<keyword evidence="1" id="KW-0175">Coiled coil</keyword>
<gene>
    <name evidence="2" type="ORF">D6D85_14585</name>
</gene>
<sequence>MVETVAVGMMEQLLAEYVKRITEKALAGKKLSDWEIGILMMDQLRSSLETRISSMEKRIEKIESDVDYLKKSLDSLRDNVINVLVAELKRRTEKE</sequence>
<evidence type="ECO:0000313" key="3">
    <source>
        <dbReference type="Proteomes" id="UP000277582"/>
    </source>
</evidence>
<dbReference type="AlphaFoldDB" id="A0A429GEM2"/>
<keyword evidence="3" id="KW-1185">Reference proteome</keyword>
<dbReference type="Gene3D" id="1.20.5.340">
    <property type="match status" value="1"/>
</dbReference>
<dbReference type="Proteomes" id="UP000277582">
    <property type="component" value="Unassembled WGS sequence"/>
</dbReference>
<dbReference type="EMBL" id="RCOS01000162">
    <property type="protein sequence ID" value="RSN72259.1"/>
    <property type="molecule type" value="Genomic_DNA"/>
</dbReference>
<proteinExistence type="predicted"/>
<evidence type="ECO:0000256" key="1">
    <source>
        <dbReference type="SAM" id="Coils"/>
    </source>
</evidence>
<comment type="caution">
    <text evidence="2">The sequence shown here is derived from an EMBL/GenBank/DDBJ whole genome shotgun (WGS) entry which is preliminary data.</text>
</comment>
<name>A0A429GEM2_9CREN</name>
<reference evidence="2 3" key="1">
    <citation type="submission" date="2018-10" db="EMBL/GenBank/DDBJ databases">
        <title>Co-occurring genomic capacity for anaerobic methane metabolism and dissimilatory sulfite reduction discovered in the Korarchaeota.</title>
        <authorList>
            <person name="Mckay L.J."/>
            <person name="Dlakic M."/>
            <person name="Fields M.W."/>
            <person name="Delmont T.O."/>
            <person name="Eren A.M."/>
            <person name="Jay Z.J."/>
            <person name="Klingelsmith K.B."/>
            <person name="Rusch D.B."/>
            <person name="Inskeep W.P."/>
        </authorList>
    </citation>
    <scope>NUCLEOTIDE SEQUENCE [LARGE SCALE GENOMIC DNA]</scope>
    <source>
        <strain evidence="2 3">MDKW</strain>
    </source>
</reference>